<proteinExistence type="predicted"/>
<organism evidence="1 2">
    <name type="scientific">Edaphobacter dinghuensis</name>
    <dbReference type="NCBI Taxonomy" id="1560005"/>
    <lineage>
        <taxon>Bacteria</taxon>
        <taxon>Pseudomonadati</taxon>
        <taxon>Acidobacteriota</taxon>
        <taxon>Terriglobia</taxon>
        <taxon>Terriglobales</taxon>
        <taxon>Acidobacteriaceae</taxon>
        <taxon>Edaphobacter</taxon>
    </lineage>
</organism>
<reference evidence="1" key="2">
    <citation type="submission" date="2020-09" db="EMBL/GenBank/DDBJ databases">
        <authorList>
            <person name="Sun Q."/>
            <person name="Zhou Y."/>
        </authorList>
    </citation>
    <scope>NUCLEOTIDE SEQUENCE</scope>
    <source>
        <strain evidence="1">CGMCC 1.12997</strain>
    </source>
</reference>
<reference evidence="1" key="1">
    <citation type="journal article" date="2014" name="Int. J. Syst. Evol. Microbiol.">
        <title>Complete genome sequence of Corynebacterium casei LMG S-19264T (=DSM 44701T), isolated from a smear-ripened cheese.</title>
        <authorList>
            <consortium name="US DOE Joint Genome Institute (JGI-PGF)"/>
            <person name="Walter F."/>
            <person name="Albersmeier A."/>
            <person name="Kalinowski J."/>
            <person name="Ruckert C."/>
        </authorList>
    </citation>
    <scope>NUCLEOTIDE SEQUENCE</scope>
    <source>
        <strain evidence="1">CGMCC 1.12997</strain>
    </source>
</reference>
<comment type="caution">
    <text evidence="1">The sequence shown here is derived from an EMBL/GenBank/DDBJ whole genome shotgun (WGS) entry which is preliminary data.</text>
</comment>
<dbReference type="AlphaFoldDB" id="A0A917H6E0"/>
<evidence type="ECO:0000313" key="1">
    <source>
        <dbReference type="EMBL" id="GGG68673.1"/>
    </source>
</evidence>
<protein>
    <submittedName>
        <fullName evidence="1">Uncharacterized protein</fullName>
    </submittedName>
</protein>
<accession>A0A917H6E0</accession>
<dbReference type="Proteomes" id="UP000647241">
    <property type="component" value="Unassembled WGS sequence"/>
</dbReference>
<gene>
    <name evidence="1" type="ORF">GCM10011585_08330</name>
</gene>
<keyword evidence="2" id="KW-1185">Reference proteome</keyword>
<dbReference type="EMBL" id="BMGT01000001">
    <property type="protein sequence ID" value="GGG68673.1"/>
    <property type="molecule type" value="Genomic_DNA"/>
</dbReference>
<name>A0A917H6E0_9BACT</name>
<evidence type="ECO:0000313" key="2">
    <source>
        <dbReference type="Proteomes" id="UP000647241"/>
    </source>
</evidence>
<dbReference type="RefSeq" id="WP_188552854.1">
    <property type="nucleotide sequence ID" value="NZ_BMGT01000001.1"/>
</dbReference>
<sequence length="66" mass="7848">MSEFNQMSHRCLHTGGWTFHHPGANTTYRLREVITMIYMDEDMWLAAQKIKTRSPIPNVGAWHPYW</sequence>